<dbReference type="EMBL" id="CAJNOR010003014">
    <property type="protein sequence ID" value="CAF1367894.1"/>
    <property type="molecule type" value="Genomic_DNA"/>
</dbReference>
<evidence type="ECO:0000313" key="2">
    <source>
        <dbReference type="Proteomes" id="UP000663828"/>
    </source>
</evidence>
<reference evidence="1" key="1">
    <citation type="submission" date="2021-02" db="EMBL/GenBank/DDBJ databases">
        <authorList>
            <person name="Nowell W R."/>
        </authorList>
    </citation>
    <scope>NUCLEOTIDE SEQUENCE</scope>
</reference>
<keyword evidence="2" id="KW-1185">Reference proteome</keyword>
<dbReference type="Proteomes" id="UP000663828">
    <property type="component" value="Unassembled WGS sequence"/>
</dbReference>
<evidence type="ECO:0000313" key="1">
    <source>
        <dbReference type="EMBL" id="CAF1367894.1"/>
    </source>
</evidence>
<gene>
    <name evidence="1" type="ORF">XAT740_LOCUS32376</name>
</gene>
<accession>A0A815IMP2</accession>
<proteinExistence type="predicted"/>
<sequence>MRLSYKENVRQLQEIDKFEEEYCAKDVIASLNREQTLGFIVGGIVNSSQLLVFFVVDTDISPINTGPFADITSASNIANKHEISYAPDTLSYVKSRRFNELDDT</sequence>
<name>A0A815IMP2_ADIRI</name>
<organism evidence="1 2">
    <name type="scientific">Adineta ricciae</name>
    <name type="common">Rotifer</name>
    <dbReference type="NCBI Taxonomy" id="249248"/>
    <lineage>
        <taxon>Eukaryota</taxon>
        <taxon>Metazoa</taxon>
        <taxon>Spiralia</taxon>
        <taxon>Gnathifera</taxon>
        <taxon>Rotifera</taxon>
        <taxon>Eurotatoria</taxon>
        <taxon>Bdelloidea</taxon>
        <taxon>Adinetida</taxon>
        <taxon>Adinetidae</taxon>
        <taxon>Adineta</taxon>
    </lineage>
</organism>
<protein>
    <submittedName>
        <fullName evidence="1">Uncharacterized protein</fullName>
    </submittedName>
</protein>
<comment type="caution">
    <text evidence="1">The sequence shown here is derived from an EMBL/GenBank/DDBJ whole genome shotgun (WGS) entry which is preliminary data.</text>
</comment>
<dbReference type="AlphaFoldDB" id="A0A815IMP2"/>